<organism evidence="5 6">
    <name type="scientific">Melittangium boletus DSM 14713</name>
    <dbReference type="NCBI Taxonomy" id="1294270"/>
    <lineage>
        <taxon>Bacteria</taxon>
        <taxon>Pseudomonadati</taxon>
        <taxon>Myxococcota</taxon>
        <taxon>Myxococcia</taxon>
        <taxon>Myxococcales</taxon>
        <taxon>Cystobacterineae</taxon>
        <taxon>Archangiaceae</taxon>
        <taxon>Melittangium</taxon>
    </lineage>
</organism>
<dbReference type="InterPro" id="IPR036390">
    <property type="entry name" value="WH_DNA-bd_sf"/>
</dbReference>
<dbReference type="PROSITE" id="PS51118">
    <property type="entry name" value="HTH_HXLR"/>
    <property type="match status" value="1"/>
</dbReference>
<dbReference type="Proteomes" id="UP000217289">
    <property type="component" value="Chromosome"/>
</dbReference>
<dbReference type="PANTHER" id="PTHR33204">
    <property type="entry name" value="TRANSCRIPTIONAL REGULATOR, MARR FAMILY"/>
    <property type="match status" value="1"/>
</dbReference>
<keyword evidence="2" id="KW-0238">DNA-binding</keyword>
<keyword evidence="1" id="KW-0805">Transcription regulation</keyword>
<dbReference type="KEGG" id="mbd:MEBOL_004957"/>
<dbReference type="InterPro" id="IPR036388">
    <property type="entry name" value="WH-like_DNA-bd_sf"/>
</dbReference>
<protein>
    <submittedName>
        <fullName evidence="5">Transcriptional regulator</fullName>
    </submittedName>
</protein>
<dbReference type="EMBL" id="CP022163">
    <property type="protein sequence ID" value="ATB31494.1"/>
    <property type="molecule type" value="Genomic_DNA"/>
</dbReference>
<evidence type="ECO:0000259" key="4">
    <source>
        <dbReference type="PROSITE" id="PS51118"/>
    </source>
</evidence>
<proteinExistence type="predicted"/>
<accession>A0A250II47</accession>
<keyword evidence="6" id="KW-1185">Reference proteome</keyword>
<name>A0A250II47_9BACT</name>
<evidence type="ECO:0000313" key="5">
    <source>
        <dbReference type="EMBL" id="ATB31494.1"/>
    </source>
</evidence>
<evidence type="ECO:0000256" key="2">
    <source>
        <dbReference type="ARBA" id="ARBA00023125"/>
    </source>
</evidence>
<keyword evidence="3" id="KW-0804">Transcription</keyword>
<dbReference type="AlphaFoldDB" id="A0A250II47"/>
<dbReference type="Gene3D" id="1.10.10.10">
    <property type="entry name" value="Winged helix-like DNA-binding domain superfamily/Winged helix DNA-binding domain"/>
    <property type="match status" value="1"/>
</dbReference>
<feature type="domain" description="HTH hxlR-type" evidence="4">
    <location>
        <begin position="28"/>
        <end position="125"/>
    </location>
</feature>
<dbReference type="GO" id="GO:0003677">
    <property type="term" value="F:DNA binding"/>
    <property type="evidence" value="ECO:0007669"/>
    <property type="project" value="UniProtKB-KW"/>
</dbReference>
<dbReference type="SUPFAM" id="SSF46785">
    <property type="entry name" value="Winged helix' DNA-binding domain"/>
    <property type="match status" value="1"/>
</dbReference>
<dbReference type="InterPro" id="IPR002577">
    <property type="entry name" value="HTH_HxlR"/>
</dbReference>
<evidence type="ECO:0000313" key="6">
    <source>
        <dbReference type="Proteomes" id="UP000217289"/>
    </source>
</evidence>
<dbReference type="PANTHER" id="PTHR33204:SF18">
    <property type="entry name" value="TRANSCRIPTIONAL REGULATORY PROTEIN"/>
    <property type="match status" value="1"/>
</dbReference>
<evidence type="ECO:0000256" key="1">
    <source>
        <dbReference type="ARBA" id="ARBA00023015"/>
    </source>
</evidence>
<reference evidence="5 6" key="1">
    <citation type="submission" date="2017-06" db="EMBL/GenBank/DDBJ databases">
        <authorList>
            <person name="Kim H.J."/>
            <person name="Triplett B.A."/>
        </authorList>
    </citation>
    <scope>NUCLEOTIDE SEQUENCE [LARGE SCALE GENOMIC DNA]</scope>
    <source>
        <strain evidence="5 6">DSM 14713</strain>
    </source>
</reference>
<evidence type="ECO:0000256" key="3">
    <source>
        <dbReference type="ARBA" id="ARBA00023163"/>
    </source>
</evidence>
<gene>
    <name evidence="5" type="ORF">MEBOL_004957</name>
</gene>
<sequence length="169" mass="18759">MMQPGSTDGAWRGKDETVKRTSLESADCPIARALDAIGDWWSLLIIRDALRGMRRFGEFQKSLGLAKNILAARLRTLMGHGILELAPASDGSAYQEYVLTEKGRGLFPVLVALRQWGDTHYFEPGEVTTELVDRKRGRPVRTLELRAEDGRLLGPADTELRRLGGRPTG</sequence>
<dbReference type="Pfam" id="PF01638">
    <property type="entry name" value="HxlR"/>
    <property type="match status" value="1"/>
</dbReference>